<organism evidence="1 2">
    <name type="scientific">Bullifex porci</name>
    <dbReference type="NCBI Taxonomy" id="2606638"/>
    <lineage>
        <taxon>Bacteria</taxon>
        <taxon>Pseudomonadati</taxon>
        <taxon>Spirochaetota</taxon>
        <taxon>Spirochaetia</taxon>
        <taxon>Spirochaetales</taxon>
        <taxon>Spirochaetaceae</taxon>
        <taxon>Bullifex</taxon>
    </lineage>
</organism>
<dbReference type="Proteomes" id="UP000460549">
    <property type="component" value="Unassembled WGS sequence"/>
</dbReference>
<evidence type="ECO:0000313" key="2">
    <source>
        <dbReference type="Proteomes" id="UP000460549"/>
    </source>
</evidence>
<dbReference type="Pfam" id="PF10974">
    <property type="entry name" value="DUF2804"/>
    <property type="match status" value="1"/>
</dbReference>
<reference evidence="1 2" key="1">
    <citation type="submission" date="2019-08" db="EMBL/GenBank/DDBJ databases">
        <title>In-depth cultivation of the pig gut microbiome towards novel bacterial diversity and tailored functional studies.</title>
        <authorList>
            <person name="Wylensek D."/>
            <person name="Hitch T.C.A."/>
            <person name="Clavel T."/>
        </authorList>
    </citation>
    <scope>NUCLEOTIDE SEQUENCE [LARGE SCALE GENOMIC DNA]</scope>
    <source>
        <strain evidence="1 2">NM-380-WT-3C1</strain>
    </source>
</reference>
<gene>
    <name evidence="1" type="ORF">FYJ80_02595</name>
</gene>
<sequence length="362" mass="42176">MARFPWACPWEYVNLSVKTKYNEVMVEHEIKNKVELLNSDGTLKEEGFARKPYFLYDRSKIKASKLRIKEWDYYAILDPVEENVICMTFSDLGFAGLFALALIDYKNKRAIQKDQIKFFTMHKTGLIGSPWDDNTIAFSDKKFSFSFTKEGETRHIVVKSEDINIDSCFFQGESKETINIATSWKENRRAFYLNEKAVAMTPISGYVQIKGNRYDVKSNKMTLILDWGRGRWTRENTWYWAAASGFDELNNAIGFNLGYGFSDRTPASENAFFLADKLHKIKNVTFNFESHMKEWIMKDDEGKLNLTFTPVVPRMSKTDLKIIVSDQKQIFGYFDGFVILEDGTKKEIHHLMGFAEEVYNKW</sequence>
<protein>
    <submittedName>
        <fullName evidence="1">DUF2804 domain-containing protein</fullName>
    </submittedName>
</protein>
<comment type="caution">
    <text evidence="1">The sequence shown here is derived from an EMBL/GenBank/DDBJ whole genome shotgun (WGS) entry which is preliminary data.</text>
</comment>
<keyword evidence="2" id="KW-1185">Reference proteome</keyword>
<proteinExistence type="predicted"/>
<dbReference type="EMBL" id="VUNN01000003">
    <property type="protein sequence ID" value="MSU05671.1"/>
    <property type="molecule type" value="Genomic_DNA"/>
</dbReference>
<evidence type="ECO:0000313" key="1">
    <source>
        <dbReference type="EMBL" id="MSU05671.1"/>
    </source>
</evidence>
<dbReference type="PANTHER" id="PTHR35868:SF3">
    <property type="entry name" value="DUF2804 DOMAIN-CONTAINING PROTEIN"/>
    <property type="match status" value="1"/>
</dbReference>
<dbReference type="AlphaFoldDB" id="A0A7X2PB81"/>
<name>A0A7X2PB81_9SPIO</name>
<accession>A0A7X2PB81</accession>
<dbReference type="InterPro" id="IPR021243">
    <property type="entry name" value="DUF2804"/>
</dbReference>
<dbReference type="PANTHER" id="PTHR35868">
    <property type="entry name" value="DUF2804 DOMAIN-CONTAINING PROTEIN-RELATED"/>
    <property type="match status" value="1"/>
</dbReference>